<dbReference type="HOGENOM" id="CLU_192358_0_0_6"/>
<evidence type="ECO:0000313" key="2">
    <source>
        <dbReference type="Proteomes" id="UP000001740"/>
    </source>
</evidence>
<dbReference type="Proteomes" id="UP000001740">
    <property type="component" value="Chromosome"/>
</dbReference>
<reference evidence="1 2" key="1">
    <citation type="journal article" date="2008" name="BMC Genomics">
        <title>Genome sequence and rapid evolution of the rice pathogen Xanthomonas oryzae pv. oryzae PXO99A.</title>
        <authorList>
            <person name="Salzberg S.L."/>
            <person name="Sommer D.D."/>
            <person name="Schatz M.C."/>
            <person name="Phillippy A.M."/>
            <person name="Rabinowicz P.D."/>
            <person name="Tsuge S."/>
            <person name="Furutani A."/>
            <person name="Ochiai H."/>
            <person name="Delcher A.L."/>
            <person name="Kelley D."/>
            <person name="Madupu R."/>
            <person name="Puiu D."/>
            <person name="Radune D."/>
            <person name="Shumway M."/>
            <person name="Trapnell C."/>
            <person name="Aparna G."/>
            <person name="Jha G."/>
            <person name="Pandey A."/>
            <person name="Patil P.B."/>
            <person name="Ishihara H."/>
            <person name="Meyer D.F."/>
            <person name="Szurek B."/>
            <person name="Verdier V."/>
            <person name="Koebnik R."/>
            <person name="Dow J.M."/>
            <person name="Ryan R.P."/>
            <person name="Hirata H."/>
            <person name="Tsuyumu S."/>
            <person name="Won Lee S."/>
            <person name="Seo Y.S."/>
            <person name="Sriariyanum M."/>
            <person name="Ronald P.C."/>
            <person name="Sonti R.V."/>
            <person name="Van Sluys M.A."/>
            <person name="Leach J.E."/>
            <person name="White F.F."/>
            <person name="Bogdanove A.J."/>
        </authorList>
    </citation>
    <scope>NUCLEOTIDE SEQUENCE [LARGE SCALE GENOMIC DNA]</scope>
    <source>
        <strain evidence="1 2">PXO99A</strain>
    </source>
</reference>
<dbReference type="KEGG" id="xop:PXO_02291"/>
<protein>
    <submittedName>
        <fullName evidence="1">Uncharacterized protein</fullName>
    </submittedName>
</protein>
<name>A0A0K0GNX6_XANOP</name>
<organism evidence="1 2">
    <name type="scientific">Xanthomonas oryzae pv. oryzae (strain PXO99A)</name>
    <dbReference type="NCBI Taxonomy" id="360094"/>
    <lineage>
        <taxon>Bacteria</taxon>
        <taxon>Pseudomonadati</taxon>
        <taxon>Pseudomonadota</taxon>
        <taxon>Gammaproteobacteria</taxon>
        <taxon>Lysobacterales</taxon>
        <taxon>Lysobacteraceae</taxon>
        <taxon>Xanthomonas</taxon>
    </lineage>
</organism>
<proteinExistence type="predicted"/>
<accession>A0A0K0GNX6</accession>
<evidence type="ECO:0000313" key="1">
    <source>
        <dbReference type="EMBL" id="ACD60585.1"/>
    </source>
</evidence>
<sequence>MCFTPGRLANSCCGAIPGTCTWISSTETDAVVRIDLVPTTLTASSVRASYAKAGKLCAPASNKTPARGASGRW</sequence>
<dbReference type="EMBL" id="CP000967">
    <property type="protein sequence ID" value="ACD60585.1"/>
    <property type="molecule type" value="Genomic_DNA"/>
</dbReference>
<gene>
    <name evidence="1" type="ordered locus">PXO_02291</name>
</gene>
<dbReference type="AlphaFoldDB" id="A0A0K0GNX6"/>